<evidence type="ECO:0000256" key="1">
    <source>
        <dbReference type="SAM" id="Phobius"/>
    </source>
</evidence>
<keyword evidence="1" id="KW-1133">Transmembrane helix</keyword>
<accession>A0A645JM88</accession>
<protein>
    <submittedName>
        <fullName evidence="2">Uncharacterized protein</fullName>
    </submittedName>
</protein>
<organism evidence="2">
    <name type="scientific">bioreactor metagenome</name>
    <dbReference type="NCBI Taxonomy" id="1076179"/>
    <lineage>
        <taxon>unclassified sequences</taxon>
        <taxon>metagenomes</taxon>
        <taxon>ecological metagenomes</taxon>
    </lineage>
</organism>
<name>A0A645JM88_9ZZZZ</name>
<feature type="transmembrane region" description="Helical" evidence="1">
    <location>
        <begin position="9"/>
        <end position="29"/>
    </location>
</feature>
<reference evidence="2" key="1">
    <citation type="submission" date="2019-08" db="EMBL/GenBank/DDBJ databases">
        <authorList>
            <person name="Kucharzyk K."/>
            <person name="Murdoch R.W."/>
            <person name="Higgins S."/>
            <person name="Loffler F."/>
        </authorList>
    </citation>
    <scope>NUCLEOTIDE SEQUENCE</scope>
</reference>
<dbReference type="EMBL" id="VSSQ01145267">
    <property type="protein sequence ID" value="MPN64412.1"/>
    <property type="molecule type" value="Genomic_DNA"/>
</dbReference>
<comment type="caution">
    <text evidence="2">The sequence shown here is derived from an EMBL/GenBank/DDBJ whole genome shotgun (WGS) entry which is preliminary data.</text>
</comment>
<feature type="transmembrane region" description="Helical" evidence="1">
    <location>
        <begin position="41"/>
        <end position="63"/>
    </location>
</feature>
<evidence type="ECO:0000313" key="2">
    <source>
        <dbReference type="EMBL" id="MPN64412.1"/>
    </source>
</evidence>
<proteinExistence type="predicted"/>
<sequence length="70" mass="8229">MVQIIAEYIFYYILICFILQVVCTTQFNVELTFTNDHMSLTLKLIMLVLFTLLLPFLLIFSLIKASSKKY</sequence>
<gene>
    <name evidence="2" type="ORF">SDC9_212184</name>
</gene>
<keyword evidence="1" id="KW-0472">Membrane</keyword>
<keyword evidence="1" id="KW-0812">Transmembrane</keyword>
<dbReference type="AlphaFoldDB" id="A0A645JM88"/>